<keyword evidence="1" id="KW-1133">Transmembrane helix</keyword>
<proteinExistence type="predicted"/>
<dbReference type="RefSeq" id="WP_267905562.1">
    <property type="nucleotide sequence ID" value="NZ_BMYV01000001.1"/>
</dbReference>
<evidence type="ECO:0000313" key="3">
    <source>
        <dbReference type="Proteomes" id="UP000600865"/>
    </source>
</evidence>
<comment type="caution">
    <text evidence="2">The sequence shown here is derived from an EMBL/GenBank/DDBJ whole genome shotgun (WGS) entry which is preliminary data.</text>
</comment>
<dbReference type="Proteomes" id="UP000600865">
    <property type="component" value="Unassembled WGS sequence"/>
</dbReference>
<dbReference type="EMBL" id="BMYV01000001">
    <property type="protein sequence ID" value="GGX61128.1"/>
    <property type="molecule type" value="Genomic_DNA"/>
</dbReference>
<gene>
    <name evidence="2" type="ORF">GCM10011309_08720</name>
</gene>
<accession>A0A918KFU5</accession>
<dbReference type="AlphaFoldDB" id="A0A918KFU5"/>
<reference evidence="2 3" key="1">
    <citation type="journal article" date="2014" name="Int. J. Syst. Evol. Microbiol.">
        <title>Complete genome sequence of Corynebacterium casei LMG S-19264T (=DSM 44701T), isolated from a smear-ripened cheese.</title>
        <authorList>
            <consortium name="US DOE Joint Genome Institute (JGI-PGF)"/>
            <person name="Walter F."/>
            <person name="Albersmeier A."/>
            <person name="Kalinowski J."/>
            <person name="Ruckert C."/>
        </authorList>
    </citation>
    <scope>NUCLEOTIDE SEQUENCE [LARGE SCALE GENOMIC DNA]</scope>
    <source>
        <strain evidence="2 3">KCTC 23968</strain>
    </source>
</reference>
<sequence length="42" mass="4722">MTLVQAGISIFGLFHMDPALFAFAFIIIVFGGLNLLEFKRFD</sequence>
<evidence type="ECO:0000313" key="2">
    <source>
        <dbReference type="EMBL" id="GGX61128.1"/>
    </source>
</evidence>
<keyword evidence="1" id="KW-0812">Transmembrane</keyword>
<name>A0A918KFU5_9PROT</name>
<protein>
    <submittedName>
        <fullName evidence="2">Uncharacterized protein</fullName>
    </submittedName>
</protein>
<feature type="transmembrane region" description="Helical" evidence="1">
    <location>
        <begin position="19"/>
        <end position="36"/>
    </location>
</feature>
<keyword evidence="3" id="KW-1185">Reference proteome</keyword>
<organism evidence="2 3">
    <name type="scientific">Litorimonas cladophorae</name>
    <dbReference type="NCBI Taxonomy" id="1220491"/>
    <lineage>
        <taxon>Bacteria</taxon>
        <taxon>Pseudomonadati</taxon>
        <taxon>Pseudomonadota</taxon>
        <taxon>Alphaproteobacteria</taxon>
        <taxon>Maricaulales</taxon>
        <taxon>Robiginitomaculaceae</taxon>
    </lineage>
</organism>
<keyword evidence="1" id="KW-0472">Membrane</keyword>
<evidence type="ECO:0000256" key="1">
    <source>
        <dbReference type="SAM" id="Phobius"/>
    </source>
</evidence>